<dbReference type="GO" id="GO:0051321">
    <property type="term" value="P:meiotic cell cycle"/>
    <property type="evidence" value="ECO:0007669"/>
    <property type="project" value="InterPro"/>
</dbReference>
<feature type="compositionally biased region" description="Polar residues" evidence="1">
    <location>
        <begin position="418"/>
        <end position="461"/>
    </location>
</feature>
<comment type="caution">
    <text evidence="2">The sequence shown here is derived from an EMBL/GenBank/DDBJ whole genome shotgun (WGS) entry which is preliminary data.</text>
</comment>
<feature type="region of interest" description="Disordered" evidence="1">
    <location>
        <begin position="413"/>
        <end position="480"/>
    </location>
</feature>
<evidence type="ECO:0000313" key="2">
    <source>
        <dbReference type="EMBL" id="KAH3672950.1"/>
    </source>
</evidence>
<sequence length="584" mass="65579">MKILLRTMSFETGFLQLQSQYPRIKPQLLLLLHRLGSLAFVSLPLSSSSSSSDGTTGFNQDLHYMTATLDSPILHSLLQKPYYANYKVLFELIDHNVKLNICQDFQTSLMLERSLVSILNNFSLKQDHSTVSDLGSLFSFEGIICHSSFVINSLLLQFLNPTTSSKKKPIHQSVTTMFDDLRRFPPLPKSEFFDFESITPGLSKTYLDTVHGFERICLSSELCLGILLKNLKLSDKQVTLESSDLNLQYRSTDLLLQLYFETLFVHLIVSQELSNKSALKEFTDWKSMANVMKLQVFQNFSALFDVYGSFALYKLVLFISEISLRDLHLQRLGLKLLKHLVCHCENSSISELIRKPLVEYVELWDDGTGEYDQFYELLKLDRPTASISLVPLDTNKYLRLLSQFTEVDEQSPIVSPVSMDSNTSASSSGISPVTNQKQSSYPHLYNSANMPNTSGYNGSIPSSNSTRQSSYSGSSNNKGYRNIVSSTQSFIPTKQNKYPNLSASNSDQITNINNNQNNYNYNYNGQDAGGRNSTQRGVSISHLPNSSTTGHEQYGGNVNDNYINHLNAGNSGRTMSMNHGSYGV</sequence>
<accession>A0A9P8TC05</accession>
<evidence type="ECO:0000256" key="1">
    <source>
        <dbReference type="SAM" id="MobiDB-lite"/>
    </source>
</evidence>
<gene>
    <name evidence="2" type="ORF">WICPIJ_009959</name>
</gene>
<dbReference type="InterPro" id="IPR054776">
    <property type="entry name" value="VIR1_yeast"/>
</dbReference>
<feature type="compositionally biased region" description="Polar residues" evidence="1">
    <location>
        <begin position="531"/>
        <end position="556"/>
    </location>
</feature>
<evidence type="ECO:0000313" key="3">
    <source>
        <dbReference type="Proteomes" id="UP000774326"/>
    </source>
</evidence>
<dbReference type="Pfam" id="PF22575">
    <property type="entry name" value="Vir1p"/>
    <property type="match status" value="1"/>
</dbReference>
<reference evidence="2" key="2">
    <citation type="submission" date="2021-01" db="EMBL/GenBank/DDBJ databases">
        <authorList>
            <person name="Schikora-Tamarit M.A."/>
        </authorList>
    </citation>
    <scope>NUCLEOTIDE SEQUENCE</scope>
    <source>
        <strain evidence="2">CBS2887</strain>
    </source>
</reference>
<dbReference type="EMBL" id="JAEUBG010005727">
    <property type="protein sequence ID" value="KAH3672950.1"/>
    <property type="molecule type" value="Genomic_DNA"/>
</dbReference>
<proteinExistence type="predicted"/>
<feature type="region of interest" description="Disordered" evidence="1">
    <location>
        <begin position="527"/>
        <end position="556"/>
    </location>
</feature>
<organism evidence="2 3">
    <name type="scientific">Wickerhamomyces pijperi</name>
    <name type="common">Yeast</name>
    <name type="synonym">Pichia pijperi</name>
    <dbReference type="NCBI Taxonomy" id="599730"/>
    <lineage>
        <taxon>Eukaryota</taxon>
        <taxon>Fungi</taxon>
        <taxon>Dikarya</taxon>
        <taxon>Ascomycota</taxon>
        <taxon>Saccharomycotina</taxon>
        <taxon>Saccharomycetes</taxon>
        <taxon>Phaffomycetales</taxon>
        <taxon>Wickerhamomycetaceae</taxon>
        <taxon>Wickerhamomyces</taxon>
    </lineage>
</organism>
<dbReference type="OrthoDB" id="4069217at2759"/>
<feature type="compositionally biased region" description="Low complexity" evidence="1">
    <location>
        <begin position="462"/>
        <end position="477"/>
    </location>
</feature>
<dbReference type="GO" id="GO:0045944">
    <property type="term" value="P:positive regulation of transcription by RNA polymerase II"/>
    <property type="evidence" value="ECO:0007669"/>
    <property type="project" value="InterPro"/>
</dbReference>
<reference evidence="2" key="1">
    <citation type="journal article" date="2021" name="Open Biol.">
        <title>Shared evolutionary footprints suggest mitochondrial oxidative damage underlies multiple complex I losses in fungi.</title>
        <authorList>
            <person name="Schikora-Tamarit M.A."/>
            <person name="Marcet-Houben M."/>
            <person name="Nosek J."/>
            <person name="Gabaldon T."/>
        </authorList>
    </citation>
    <scope>NUCLEOTIDE SEQUENCE</scope>
    <source>
        <strain evidence="2">CBS2887</strain>
    </source>
</reference>
<keyword evidence="3" id="KW-1185">Reference proteome</keyword>
<dbReference type="AlphaFoldDB" id="A0A9P8TC05"/>
<dbReference type="Proteomes" id="UP000774326">
    <property type="component" value="Unassembled WGS sequence"/>
</dbReference>
<name>A0A9P8TC05_WICPI</name>
<protein>
    <submittedName>
        <fullName evidence="2">Uncharacterized protein</fullName>
    </submittedName>
</protein>